<evidence type="ECO:0000313" key="4">
    <source>
        <dbReference type="Proteomes" id="UP001315686"/>
    </source>
</evidence>
<reference evidence="3 4" key="1">
    <citation type="journal article" date="2021" name="Arch. Microbiol.">
        <title>Harenicola maris gen. nov., sp. nov. isolated from the Sea of Japan shallow sediments.</title>
        <authorList>
            <person name="Romanenko L.A."/>
            <person name="Kurilenko V.V."/>
            <person name="Chernysheva N.Y."/>
            <person name="Tekutyeva L.A."/>
            <person name="Velansky P.V."/>
            <person name="Svetashev V.I."/>
            <person name="Isaeva M.P."/>
        </authorList>
    </citation>
    <scope>NUCLEOTIDE SEQUENCE [LARGE SCALE GENOMIC DNA]</scope>
    <source>
        <strain evidence="3 4">KMM 3653</strain>
    </source>
</reference>
<dbReference type="InterPro" id="IPR008984">
    <property type="entry name" value="SMAD_FHA_dom_sf"/>
</dbReference>
<dbReference type="SMART" id="SM00240">
    <property type="entry name" value="FHA"/>
    <property type="match status" value="1"/>
</dbReference>
<feature type="compositionally biased region" description="Pro residues" evidence="1">
    <location>
        <begin position="244"/>
        <end position="269"/>
    </location>
</feature>
<feature type="compositionally biased region" description="Basic and acidic residues" evidence="1">
    <location>
        <begin position="147"/>
        <end position="159"/>
    </location>
</feature>
<feature type="compositionally biased region" description="Low complexity" evidence="1">
    <location>
        <begin position="109"/>
        <end position="118"/>
    </location>
</feature>
<name>A0AAP2CNQ6_9RHOB</name>
<dbReference type="PROSITE" id="PS50006">
    <property type="entry name" value="FHA_DOMAIN"/>
    <property type="match status" value="1"/>
</dbReference>
<gene>
    <name evidence="3" type="primary">tagH</name>
    <name evidence="3" type="ORF">IV417_07695</name>
</gene>
<dbReference type="Pfam" id="PF20232">
    <property type="entry name" value="T6SS_FHA_C"/>
    <property type="match status" value="1"/>
</dbReference>
<dbReference type="Pfam" id="PF00498">
    <property type="entry name" value="FHA"/>
    <property type="match status" value="1"/>
</dbReference>
<proteinExistence type="predicted"/>
<dbReference type="SUPFAM" id="SSF49879">
    <property type="entry name" value="SMAD/FHA domain"/>
    <property type="match status" value="1"/>
</dbReference>
<feature type="region of interest" description="Disordered" evidence="1">
    <location>
        <begin position="109"/>
        <end position="300"/>
    </location>
</feature>
<dbReference type="InterPro" id="IPR046883">
    <property type="entry name" value="T6SS_FHA_C"/>
</dbReference>
<comment type="caution">
    <text evidence="3">The sequence shown here is derived from an EMBL/GenBank/DDBJ whole genome shotgun (WGS) entry which is preliminary data.</text>
</comment>
<feature type="compositionally biased region" description="Low complexity" evidence="1">
    <location>
        <begin position="229"/>
        <end position="243"/>
    </location>
</feature>
<organism evidence="3 4">
    <name type="scientific">Harenicola maris</name>
    <dbReference type="NCBI Taxonomy" id="2841044"/>
    <lineage>
        <taxon>Bacteria</taxon>
        <taxon>Pseudomonadati</taxon>
        <taxon>Pseudomonadota</taxon>
        <taxon>Alphaproteobacteria</taxon>
        <taxon>Rhodobacterales</taxon>
        <taxon>Paracoccaceae</taxon>
        <taxon>Harenicola</taxon>
    </lineage>
</organism>
<dbReference type="EMBL" id="JADQAZ010000001">
    <property type="protein sequence ID" value="MBT0957263.1"/>
    <property type="molecule type" value="Genomic_DNA"/>
</dbReference>
<dbReference type="NCBIfam" id="TIGR03354">
    <property type="entry name" value="VI_FHA"/>
    <property type="match status" value="1"/>
</dbReference>
<evidence type="ECO:0000259" key="2">
    <source>
        <dbReference type="PROSITE" id="PS50006"/>
    </source>
</evidence>
<feature type="compositionally biased region" description="Pro residues" evidence="1">
    <location>
        <begin position="171"/>
        <end position="183"/>
    </location>
</feature>
<dbReference type="CDD" id="cd00060">
    <property type="entry name" value="FHA"/>
    <property type="match status" value="1"/>
</dbReference>
<protein>
    <submittedName>
        <fullName evidence="3">Type VI secretion system-associated FHA domain protein TagH</fullName>
    </submittedName>
</protein>
<evidence type="ECO:0000256" key="1">
    <source>
        <dbReference type="SAM" id="MobiDB-lite"/>
    </source>
</evidence>
<dbReference type="Gene3D" id="2.60.200.20">
    <property type="match status" value="1"/>
</dbReference>
<dbReference type="Proteomes" id="UP001315686">
    <property type="component" value="Unassembled WGS sequence"/>
</dbReference>
<accession>A0AAP2CNQ6</accession>
<feature type="compositionally biased region" description="Low complexity" evidence="1">
    <location>
        <begin position="204"/>
        <end position="215"/>
    </location>
</feature>
<feature type="domain" description="FHA" evidence="2">
    <location>
        <begin position="28"/>
        <end position="78"/>
    </location>
</feature>
<keyword evidence="4" id="KW-1185">Reference proteome</keyword>
<dbReference type="AlphaFoldDB" id="A0AAP2CNQ6"/>
<dbReference type="InterPro" id="IPR017735">
    <property type="entry name" value="T6SS_FHA"/>
</dbReference>
<feature type="compositionally biased region" description="Pro residues" evidence="1">
    <location>
        <begin position="277"/>
        <end position="296"/>
    </location>
</feature>
<feature type="compositionally biased region" description="Pro residues" evidence="1">
    <location>
        <begin position="216"/>
        <end position="228"/>
    </location>
</feature>
<sequence>MTLTLRIDNFNHLPDGGPVEYSVTNQGFEFGRDPGMDWTLPDPNRFVSSCHGEIRFENGGYVLVDVSTNGTFVNGSSSRVKSPYQLQDGDRLQVGHYLVLVSTSDGAAAAPGGFSSAPADPPPSGGGGDIWSLGGAAPASSASDFDPTPRGERLSDFGDQHIGLPEFGGGTPPPPGAGAPPPASSAADSGSPFDAPAEPPAATPPAASVEESASPFDPPAPVEPPQAPPVAQAPAAPEESASPFDPPSAAPTPPPQQAAPPAAPPPAAPTAPQSEAFPPPPPLEQTPRLPDTPPPKTGATTDASAFLRAICAGAGMPETALDGADAGVVANEIGKALRVTVTELAGLLRARAAAKQMVKSGSRTMLGREMNNPLKFIPTMEEALEVMFSEGRPGYMRGAEAVQSSFDDIKRHQYAMHAALQPAIGKLLQDLSPQAIEEKVEGGRFSSKSSKAWEIFVERWDAKTHPYDNGMLDVFLAYFAEAYDDVIEQS</sequence>
<dbReference type="RefSeq" id="WP_327793439.1">
    <property type="nucleotide sequence ID" value="NZ_JADQAZ010000001.1"/>
</dbReference>
<feature type="compositionally biased region" description="Low complexity" evidence="1">
    <location>
        <begin position="184"/>
        <end position="196"/>
    </location>
</feature>
<evidence type="ECO:0000313" key="3">
    <source>
        <dbReference type="EMBL" id="MBT0957263.1"/>
    </source>
</evidence>
<dbReference type="InterPro" id="IPR000253">
    <property type="entry name" value="FHA_dom"/>
</dbReference>
<feature type="compositionally biased region" description="Low complexity" evidence="1">
    <location>
        <begin position="130"/>
        <end position="143"/>
    </location>
</feature>